<evidence type="ECO:0000313" key="1">
    <source>
        <dbReference type="EMBL" id="GBO23316.1"/>
    </source>
</evidence>
<dbReference type="AlphaFoldDB" id="A0A4Y2VDI4"/>
<evidence type="ECO:0000313" key="3">
    <source>
        <dbReference type="Proteomes" id="UP000499080"/>
    </source>
</evidence>
<sequence length="106" mass="11785">MTTLRQTDSYRFRGKCLSLYPRENHPGTGNRLVVKVRLTATRAGSDGLVVRLWGRRVPLKIRRVWGLLHVKSYVVPKDPPVGVAWNFGVRLPAQVSSSSSDGGSKL</sequence>
<name>A0A4Y2VDI4_ARAVE</name>
<accession>A0A4Y2VDI4</accession>
<protein>
    <submittedName>
        <fullName evidence="2">Uncharacterized protein</fullName>
    </submittedName>
</protein>
<comment type="caution">
    <text evidence="2">The sequence shown here is derived from an EMBL/GenBank/DDBJ whole genome shotgun (WGS) entry which is preliminary data.</text>
</comment>
<reference evidence="2 3" key="1">
    <citation type="journal article" date="2019" name="Sci. Rep.">
        <title>Orb-weaving spider Araneus ventricosus genome elucidates the spidroin gene catalogue.</title>
        <authorList>
            <person name="Kono N."/>
            <person name="Nakamura H."/>
            <person name="Ohtoshi R."/>
            <person name="Moran D.A.P."/>
            <person name="Shinohara A."/>
            <person name="Yoshida Y."/>
            <person name="Fujiwara M."/>
            <person name="Mori M."/>
            <person name="Tomita M."/>
            <person name="Arakawa K."/>
        </authorList>
    </citation>
    <scope>NUCLEOTIDE SEQUENCE [LARGE SCALE GENOMIC DNA]</scope>
</reference>
<proteinExistence type="predicted"/>
<gene>
    <name evidence="1" type="ORF">AVEN_105440_1</name>
    <name evidence="2" type="ORF">AVEN_170023_1</name>
</gene>
<keyword evidence="3" id="KW-1185">Reference proteome</keyword>
<organism evidence="2 3">
    <name type="scientific">Araneus ventricosus</name>
    <name type="common">Orbweaver spider</name>
    <name type="synonym">Epeira ventricosa</name>
    <dbReference type="NCBI Taxonomy" id="182803"/>
    <lineage>
        <taxon>Eukaryota</taxon>
        <taxon>Metazoa</taxon>
        <taxon>Ecdysozoa</taxon>
        <taxon>Arthropoda</taxon>
        <taxon>Chelicerata</taxon>
        <taxon>Arachnida</taxon>
        <taxon>Araneae</taxon>
        <taxon>Araneomorphae</taxon>
        <taxon>Entelegynae</taxon>
        <taxon>Araneoidea</taxon>
        <taxon>Araneidae</taxon>
        <taxon>Araneus</taxon>
    </lineage>
</organism>
<dbReference type="EMBL" id="BGPR01046350">
    <property type="protein sequence ID" value="GBO23316.1"/>
    <property type="molecule type" value="Genomic_DNA"/>
</dbReference>
<dbReference type="EMBL" id="BGPR01046352">
    <property type="protein sequence ID" value="GBO23319.1"/>
    <property type="molecule type" value="Genomic_DNA"/>
</dbReference>
<evidence type="ECO:0000313" key="2">
    <source>
        <dbReference type="EMBL" id="GBO23319.1"/>
    </source>
</evidence>
<dbReference type="Proteomes" id="UP000499080">
    <property type="component" value="Unassembled WGS sequence"/>
</dbReference>